<dbReference type="EMBL" id="CP109546">
    <property type="protein sequence ID" value="WTZ14270.1"/>
    <property type="molecule type" value="Genomic_DNA"/>
</dbReference>
<name>A0AAU3I9J1_9ACTN</name>
<dbReference type="AlphaFoldDB" id="A0AAU3I9J1"/>
<feature type="region of interest" description="Disordered" evidence="1">
    <location>
        <begin position="192"/>
        <end position="211"/>
    </location>
</feature>
<reference evidence="3" key="1">
    <citation type="submission" date="2022-10" db="EMBL/GenBank/DDBJ databases">
        <title>The complete genomes of actinobacterial strains from the NBC collection.</title>
        <authorList>
            <person name="Joergensen T.S."/>
            <person name="Alvarez Arevalo M."/>
            <person name="Sterndorff E.B."/>
            <person name="Faurdal D."/>
            <person name="Vuksanovic O."/>
            <person name="Mourched A.-S."/>
            <person name="Charusanti P."/>
            <person name="Shaw S."/>
            <person name="Blin K."/>
            <person name="Weber T."/>
        </authorList>
    </citation>
    <scope>NUCLEOTIDE SEQUENCE</scope>
    <source>
        <strain evidence="3">NBC_01393</strain>
    </source>
</reference>
<sequence>MSNRHVQKMLRQMASGEPVQVTSAMASMKKLARLAFIAQQFGYEYADVRQGGPQGNGFVMLIVPDPSPQARTRAEQNRVQYPSASDGGALPALVPDEVELLKARIAFDLAARYTEKQLTVIMGVGFSTLAVCLGLQLGADTTAVVVAGIAWAALMAFVPVGLVVNRRYRAKHVARLQAAGFTPVTERSGRLRYLPRGGQLPGHGNPFAGGA</sequence>
<evidence type="ECO:0000313" key="3">
    <source>
        <dbReference type="EMBL" id="WTZ14270.1"/>
    </source>
</evidence>
<accession>A0AAU3I9J1</accession>
<protein>
    <recommendedName>
        <fullName evidence="4">Integral membrane protein</fullName>
    </recommendedName>
</protein>
<keyword evidence="2" id="KW-0472">Membrane</keyword>
<keyword evidence="2" id="KW-1133">Transmembrane helix</keyword>
<evidence type="ECO:0008006" key="4">
    <source>
        <dbReference type="Google" id="ProtNLM"/>
    </source>
</evidence>
<organism evidence="3">
    <name type="scientific">Streptomyces sp. NBC_01393</name>
    <dbReference type="NCBI Taxonomy" id="2903851"/>
    <lineage>
        <taxon>Bacteria</taxon>
        <taxon>Bacillati</taxon>
        <taxon>Actinomycetota</taxon>
        <taxon>Actinomycetes</taxon>
        <taxon>Kitasatosporales</taxon>
        <taxon>Streptomycetaceae</taxon>
        <taxon>Streptomyces</taxon>
    </lineage>
</organism>
<feature type="transmembrane region" description="Helical" evidence="2">
    <location>
        <begin position="118"/>
        <end position="137"/>
    </location>
</feature>
<gene>
    <name evidence="3" type="ORF">OG699_43770</name>
</gene>
<feature type="transmembrane region" description="Helical" evidence="2">
    <location>
        <begin position="143"/>
        <end position="165"/>
    </location>
</feature>
<keyword evidence="2" id="KW-0812">Transmembrane</keyword>
<proteinExistence type="predicted"/>
<evidence type="ECO:0000256" key="1">
    <source>
        <dbReference type="SAM" id="MobiDB-lite"/>
    </source>
</evidence>
<evidence type="ECO:0000256" key="2">
    <source>
        <dbReference type="SAM" id="Phobius"/>
    </source>
</evidence>